<dbReference type="SMART" id="SM00209">
    <property type="entry name" value="TSP1"/>
    <property type="match status" value="2"/>
</dbReference>
<keyword evidence="16" id="KW-0472">Membrane</keyword>
<comment type="caution">
    <text evidence="20">Lacks conserved residue(s) required for the propagation of feature annotation.</text>
</comment>
<organism evidence="23 24">
    <name type="scientific">Scleropages formosus</name>
    <name type="common">Asian bonytongue</name>
    <name type="synonym">Osteoglossum formosum</name>
    <dbReference type="NCBI Taxonomy" id="113540"/>
    <lineage>
        <taxon>Eukaryota</taxon>
        <taxon>Metazoa</taxon>
        <taxon>Chordata</taxon>
        <taxon>Craniata</taxon>
        <taxon>Vertebrata</taxon>
        <taxon>Euteleostomi</taxon>
        <taxon>Actinopterygii</taxon>
        <taxon>Neopterygii</taxon>
        <taxon>Teleostei</taxon>
        <taxon>Osteoglossocephala</taxon>
        <taxon>Osteoglossomorpha</taxon>
        <taxon>Osteoglossiformes</taxon>
        <taxon>Osteoglossidae</taxon>
        <taxon>Scleropages</taxon>
    </lineage>
</organism>
<dbReference type="Pfam" id="PF00057">
    <property type="entry name" value="Ldl_recept_a"/>
    <property type="match status" value="1"/>
</dbReference>
<dbReference type="SMART" id="SM00192">
    <property type="entry name" value="LDLa"/>
    <property type="match status" value="1"/>
</dbReference>
<reference evidence="23" key="2">
    <citation type="submission" date="2025-08" db="UniProtKB">
        <authorList>
            <consortium name="Ensembl"/>
        </authorList>
    </citation>
    <scope>IDENTIFICATION</scope>
</reference>
<evidence type="ECO:0000256" key="9">
    <source>
        <dbReference type="ARBA" id="ARBA00022692"/>
    </source>
</evidence>
<dbReference type="GO" id="GO:0005579">
    <property type="term" value="C:membrane attack complex"/>
    <property type="evidence" value="ECO:0007669"/>
    <property type="project" value="UniProtKB-KW"/>
</dbReference>
<dbReference type="GO" id="GO:0006958">
    <property type="term" value="P:complement activation, classical pathway"/>
    <property type="evidence" value="ECO:0007669"/>
    <property type="project" value="UniProtKB-KW"/>
</dbReference>
<evidence type="ECO:0000256" key="7">
    <source>
        <dbReference type="ARBA" id="ARBA00022537"/>
    </source>
</evidence>
<dbReference type="Proteomes" id="UP000694397">
    <property type="component" value="Chromosome 3"/>
</dbReference>
<keyword evidence="17 20" id="KW-1015">Disulfide bond</keyword>
<keyword evidence="6" id="KW-0245">EGF-like domain</keyword>
<dbReference type="InterPro" id="IPR020863">
    <property type="entry name" value="MACPF_CS"/>
</dbReference>
<dbReference type="GO" id="GO:0005576">
    <property type="term" value="C:extracellular region"/>
    <property type="evidence" value="ECO:0007669"/>
    <property type="project" value="UniProtKB-SubCell"/>
</dbReference>
<dbReference type="GO" id="GO:0031640">
    <property type="term" value="P:killing of cells of another organism"/>
    <property type="evidence" value="ECO:0007669"/>
    <property type="project" value="UniProtKB-KW"/>
</dbReference>
<dbReference type="InterPro" id="IPR002172">
    <property type="entry name" value="LDrepeatLR_classA_rpt"/>
</dbReference>
<dbReference type="Gene3D" id="4.10.400.10">
    <property type="entry name" value="Low-density Lipoprotein Receptor"/>
    <property type="match status" value="1"/>
</dbReference>
<dbReference type="PANTHER" id="PTHR45742:SF1">
    <property type="entry name" value="COMPLEMENT COMPONENT C8 ALPHA CHAIN"/>
    <property type="match status" value="1"/>
</dbReference>
<dbReference type="GO" id="GO:0045087">
    <property type="term" value="P:innate immune response"/>
    <property type="evidence" value="ECO:0007669"/>
    <property type="project" value="UniProtKB-KW"/>
</dbReference>
<keyword evidence="15" id="KW-0473">Membrane attack complex</keyword>
<keyword evidence="11" id="KW-0677">Repeat</keyword>
<keyword evidence="4" id="KW-1134">Transmembrane beta strand</keyword>
<name>A0A8C9S3D4_SCLFO</name>
<dbReference type="PROSITE" id="PS00279">
    <property type="entry name" value="MACPF_1"/>
    <property type="match status" value="1"/>
</dbReference>
<dbReference type="GeneTree" id="ENSGT00940000160126"/>
<comment type="subcellular location">
    <subcellularLocation>
        <location evidence="2">Secreted</location>
    </subcellularLocation>
    <subcellularLocation>
        <location evidence="1">Target cell membrane</location>
        <topology evidence="1">Multi-pass membrane protein</topology>
    </subcellularLocation>
</comment>
<evidence type="ECO:0000256" key="6">
    <source>
        <dbReference type="ARBA" id="ARBA00022536"/>
    </source>
</evidence>
<keyword evidence="18" id="KW-0325">Glycoprotein</keyword>
<dbReference type="InterPro" id="IPR001862">
    <property type="entry name" value="MAC_perforin"/>
</dbReference>
<evidence type="ECO:0000256" key="15">
    <source>
        <dbReference type="ARBA" id="ARBA00023058"/>
    </source>
</evidence>
<evidence type="ECO:0000256" key="18">
    <source>
        <dbReference type="ARBA" id="ARBA00023180"/>
    </source>
</evidence>
<evidence type="ECO:0000256" key="12">
    <source>
        <dbReference type="ARBA" id="ARBA00022852"/>
    </source>
</evidence>
<evidence type="ECO:0000256" key="3">
    <source>
        <dbReference type="ARBA" id="ARBA00009214"/>
    </source>
</evidence>
<evidence type="ECO:0000256" key="5">
    <source>
        <dbReference type="ARBA" id="ARBA00022525"/>
    </source>
</evidence>
<evidence type="ECO:0000256" key="17">
    <source>
        <dbReference type="ARBA" id="ARBA00023157"/>
    </source>
</evidence>
<dbReference type="InterPro" id="IPR048831">
    <property type="entry name" value="C8A_B_C6_EGF-like"/>
</dbReference>
<feature type="disulfide bond" evidence="20">
    <location>
        <begin position="118"/>
        <end position="133"/>
    </location>
</feature>
<dbReference type="Ensembl" id="ENSSFOT00015023885.2">
    <property type="protein sequence ID" value="ENSSFOP00015023625.2"/>
    <property type="gene ID" value="ENSSFOG00015015192.2"/>
</dbReference>
<evidence type="ECO:0000313" key="23">
    <source>
        <dbReference type="Ensembl" id="ENSSFOP00015023625.2"/>
    </source>
</evidence>
<feature type="chain" id="PRO_5034435405" evidence="21">
    <location>
        <begin position="18"/>
        <end position="580"/>
    </location>
</feature>
<evidence type="ECO:0000256" key="2">
    <source>
        <dbReference type="ARBA" id="ARBA00004613"/>
    </source>
</evidence>
<evidence type="ECO:0000256" key="14">
    <source>
        <dbReference type="ARBA" id="ARBA00022875"/>
    </source>
</evidence>
<dbReference type="PROSITE" id="PS50092">
    <property type="entry name" value="TSP1"/>
    <property type="match status" value="2"/>
</dbReference>
<keyword evidence="19" id="KW-1053">Target membrane</keyword>
<dbReference type="PROSITE" id="PS50068">
    <property type="entry name" value="LDLRA_2"/>
    <property type="match status" value="1"/>
</dbReference>
<dbReference type="PROSITE" id="PS01209">
    <property type="entry name" value="LDLRA_1"/>
    <property type="match status" value="1"/>
</dbReference>
<evidence type="ECO:0000256" key="1">
    <source>
        <dbReference type="ARBA" id="ARBA00004276"/>
    </source>
</evidence>
<proteinExistence type="inferred from homology"/>
<dbReference type="AlphaFoldDB" id="A0A8C9S3D4"/>
<keyword evidence="7" id="KW-1052">Target cell membrane</keyword>
<keyword evidence="10 21" id="KW-0732">Signal</keyword>
<dbReference type="InterPro" id="IPR020864">
    <property type="entry name" value="MACPF"/>
</dbReference>
<dbReference type="Pfam" id="PF21195">
    <property type="entry name" value="EGF_C8A_B_C6"/>
    <property type="match status" value="1"/>
</dbReference>
<keyword evidence="24" id="KW-1185">Reference proteome</keyword>
<dbReference type="GO" id="GO:0044218">
    <property type="term" value="C:other organism cell membrane"/>
    <property type="evidence" value="ECO:0007669"/>
    <property type="project" value="UniProtKB-KW"/>
</dbReference>
<keyword evidence="8" id="KW-0399">Innate immunity</keyword>
<feature type="disulfide bond" evidence="20">
    <location>
        <begin position="106"/>
        <end position="124"/>
    </location>
</feature>
<evidence type="ECO:0000256" key="16">
    <source>
        <dbReference type="ARBA" id="ARBA00023136"/>
    </source>
</evidence>
<evidence type="ECO:0000259" key="22">
    <source>
        <dbReference type="PROSITE" id="PS51412"/>
    </source>
</evidence>
<dbReference type="InterPro" id="IPR000884">
    <property type="entry name" value="TSP1_rpt"/>
</dbReference>
<sequence length="580" mass="64634">MYLKILCLSSPLIAVHAGWDTTENRPRAVRVSRFADTPAPVDCRMKAWSPWTLCTSCTNVTSRFRYMEQASQFDGTKCVGSQWGQRACATSSPCKHKSVCNDGFTCESGRCLSKALVCDGQQDCMFGSDEMDCDIDSFVDNMCTDLMPIPGSEVGARGYNILTGDFVQNAVDPEYYGGLCQYVYNGEWRKLKYDTFCENLYYNDDEKYYRKPYNFHTYRFMGNAESSSSSEYFEDAASLLEAKKEGKSFNLGITIGISAVEVGFSGSRESEVLGNLSQYIDKNLGFIRLVSTVQTAQFKMRSQGLMLDEELHQSLEELPGEYEFGTYSQLLSRYGTHYVTSGILGGVLEYVVVVDKQAMERNGKKIRAEQAGSCFGASLGLSMDNPKLSAELSSCEKSGSLDRDKTESKSYIKDVISLVRGGRTSSIGGILAIKNEMTYTNWGKSLKYNPALIEFETLPIYELVRFSTAAEQFKGKLAHLKRAWEEYLQQFNSCRCAPCRNNGLAVLEGTHCTCLCKQGYHGMACERTERKGPTHGGWSCWSPWSACQGSMRTRSRHCSNPAPLNGGRSCLGSHTQSQRC</sequence>
<dbReference type="Gene3D" id="2.20.100.10">
    <property type="entry name" value="Thrombospondin type-1 (TSP1) repeat"/>
    <property type="match status" value="1"/>
</dbReference>
<protein>
    <submittedName>
        <fullName evidence="23">Complement C8 alpha chain</fullName>
    </submittedName>
</protein>
<dbReference type="InterPro" id="IPR036055">
    <property type="entry name" value="LDL_receptor-like_sf"/>
</dbReference>
<evidence type="ECO:0000256" key="4">
    <source>
        <dbReference type="ARBA" id="ARBA00022452"/>
    </source>
</evidence>
<evidence type="ECO:0000256" key="10">
    <source>
        <dbReference type="ARBA" id="ARBA00022729"/>
    </source>
</evidence>
<dbReference type="PROSITE" id="PS51412">
    <property type="entry name" value="MACPF_2"/>
    <property type="match status" value="1"/>
</dbReference>
<keyword evidence="12" id="KW-0204">Cytolysis</keyword>
<evidence type="ECO:0000256" key="20">
    <source>
        <dbReference type="PROSITE-ProRule" id="PRU00124"/>
    </source>
</evidence>
<dbReference type="SUPFAM" id="SSF82895">
    <property type="entry name" value="TSP-1 type 1 repeat"/>
    <property type="match status" value="2"/>
</dbReference>
<dbReference type="Gene3D" id="2.10.25.10">
    <property type="entry name" value="Laminin"/>
    <property type="match status" value="1"/>
</dbReference>
<dbReference type="InterPro" id="IPR036383">
    <property type="entry name" value="TSP1_rpt_sf"/>
</dbReference>
<reference evidence="23 24" key="1">
    <citation type="submission" date="2019-04" db="EMBL/GenBank/DDBJ databases">
        <authorList>
            <consortium name="Wellcome Sanger Institute Data Sharing"/>
        </authorList>
    </citation>
    <scope>NUCLEOTIDE SEQUENCE [LARGE SCALE GENOMIC DNA]</scope>
</reference>
<feature type="domain" description="MACPF" evidence="22">
    <location>
        <begin position="139"/>
        <end position="495"/>
    </location>
</feature>
<comment type="similarity">
    <text evidence="3">Belongs to the complement C6/C7/C8/C9 family.</text>
</comment>
<dbReference type="PRINTS" id="PR00764">
    <property type="entry name" value="COMPLEMENTC9"/>
</dbReference>
<keyword evidence="5" id="KW-0964">Secreted</keyword>
<keyword evidence="14" id="KW-0180">Complement pathway</keyword>
<dbReference type="PRINTS" id="PR01705">
    <property type="entry name" value="TSP1REPEAT"/>
</dbReference>
<accession>A0A8C9S3D4</accession>
<evidence type="ECO:0000256" key="11">
    <source>
        <dbReference type="ARBA" id="ARBA00022737"/>
    </source>
</evidence>
<dbReference type="SMART" id="SM00457">
    <property type="entry name" value="MACPF"/>
    <property type="match status" value="1"/>
</dbReference>
<gene>
    <name evidence="23" type="primary">C8A</name>
</gene>
<feature type="signal peptide" evidence="21">
    <location>
        <begin position="1"/>
        <end position="17"/>
    </location>
</feature>
<evidence type="ECO:0000256" key="8">
    <source>
        <dbReference type="ARBA" id="ARBA00022588"/>
    </source>
</evidence>
<keyword evidence="13" id="KW-0391">Immunity</keyword>
<evidence type="ECO:0000256" key="19">
    <source>
        <dbReference type="ARBA" id="ARBA00023298"/>
    </source>
</evidence>
<dbReference type="Pfam" id="PF01823">
    <property type="entry name" value="MACPF"/>
    <property type="match status" value="1"/>
</dbReference>
<evidence type="ECO:0000256" key="13">
    <source>
        <dbReference type="ARBA" id="ARBA00022859"/>
    </source>
</evidence>
<dbReference type="SUPFAM" id="SSF57424">
    <property type="entry name" value="LDL receptor-like module"/>
    <property type="match status" value="1"/>
</dbReference>
<reference evidence="23" key="3">
    <citation type="submission" date="2025-09" db="UniProtKB">
        <authorList>
            <consortium name="Ensembl"/>
        </authorList>
    </citation>
    <scope>IDENTIFICATION</scope>
</reference>
<evidence type="ECO:0000256" key="21">
    <source>
        <dbReference type="SAM" id="SignalP"/>
    </source>
</evidence>
<dbReference type="OrthoDB" id="6150863at2759"/>
<dbReference type="PANTHER" id="PTHR45742">
    <property type="entry name" value="COMPLEMENT COMPONENT C6"/>
    <property type="match status" value="1"/>
</dbReference>
<dbReference type="CDD" id="cd00112">
    <property type="entry name" value="LDLa"/>
    <property type="match status" value="1"/>
</dbReference>
<dbReference type="FunFam" id="2.20.100.10:FF:000001">
    <property type="entry name" value="semaphorin-5A isoform X1"/>
    <property type="match status" value="1"/>
</dbReference>
<dbReference type="InterPro" id="IPR023415">
    <property type="entry name" value="LDLR_class-A_CS"/>
</dbReference>
<evidence type="ECO:0000313" key="24">
    <source>
        <dbReference type="Proteomes" id="UP000694397"/>
    </source>
</evidence>
<keyword evidence="9" id="KW-0812">Transmembrane</keyword>